<gene>
    <name evidence="19" type="ORF">FHS92_002103</name>
</gene>
<evidence type="ECO:0000256" key="8">
    <source>
        <dbReference type="ARBA" id="ARBA00022801"/>
    </source>
</evidence>
<dbReference type="InterPro" id="IPR036950">
    <property type="entry name" value="PBP_transglycosylase"/>
</dbReference>
<evidence type="ECO:0000256" key="3">
    <source>
        <dbReference type="ARBA" id="ARBA00007739"/>
    </source>
</evidence>
<dbReference type="RefSeq" id="WP_184080405.1">
    <property type="nucleotide sequence ID" value="NZ_JACIJP010000003.1"/>
</dbReference>
<dbReference type="GO" id="GO:0030288">
    <property type="term" value="C:outer membrane-bounded periplasmic space"/>
    <property type="evidence" value="ECO:0007669"/>
    <property type="project" value="TreeGrafter"/>
</dbReference>
<dbReference type="FunFam" id="1.10.3810.10:FF:000001">
    <property type="entry name" value="Penicillin-binding protein 1A"/>
    <property type="match status" value="1"/>
</dbReference>
<evidence type="ECO:0000256" key="4">
    <source>
        <dbReference type="ARBA" id="ARBA00022645"/>
    </source>
</evidence>
<evidence type="ECO:0000256" key="16">
    <source>
        <dbReference type="SAM" id="Phobius"/>
    </source>
</evidence>
<keyword evidence="6 19" id="KW-0328">Glycosyltransferase</keyword>
<evidence type="ECO:0000256" key="7">
    <source>
        <dbReference type="ARBA" id="ARBA00022679"/>
    </source>
</evidence>
<keyword evidence="11" id="KW-0511">Multifunctional enzyme</keyword>
<proteinExistence type="inferred from homology"/>
<keyword evidence="16" id="KW-0812">Transmembrane</keyword>
<keyword evidence="4" id="KW-0121">Carboxypeptidase</keyword>
<dbReference type="SUPFAM" id="SSF53955">
    <property type="entry name" value="Lysozyme-like"/>
    <property type="match status" value="1"/>
</dbReference>
<dbReference type="Pfam" id="PF00912">
    <property type="entry name" value="Transgly"/>
    <property type="match status" value="1"/>
</dbReference>
<comment type="catalytic activity">
    <reaction evidence="14">
        <text>[GlcNAc-(1-&gt;4)-Mur2Ac(oyl-L-Ala-gamma-D-Glu-L-Lys-D-Ala-D-Ala)](n)-di-trans,octa-cis-undecaprenyl diphosphate + beta-D-GlcNAc-(1-&gt;4)-Mur2Ac(oyl-L-Ala-gamma-D-Glu-L-Lys-D-Ala-D-Ala)-di-trans,octa-cis-undecaprenyl diphosphate = [GlcNAc-(1-&gt;4)-Mur2Ac(oyl-L-Ala-gamma-D-Glu-L-Lys-D-Ala-D-Ala)](n+1)-di-trans,octa-cis-undecaprenyl diphosphate + di-trans,octa-cis-undecaprenyl diphosphate + H(+)</text>
        <dbReference type="Rhea" id="RHEA:23708"/>
        <dbReference type="Rhea" id="RHEA-COMP:9602"/>
        <dbReference type="Rhea" id="RHEA-COMP:9603"/>
        <dbReference type="ChEBI" id="CHEBI:15378"/>
        <dbReference type="ChEBI" id="CHEBI:58405"/>
        <dbReference type="ChEBI" id="CHEBI:60033"/>
        <dbReference type="ChEBI" id="CHEBI:78435"/>
        <dbReference type="EC" id="2.4.99.28"/>
    </reaction>
</comment>
<evidence type="ECO:0000256" key="6">
    <source>
        <dbReference type="ARBA" id="ARBA00022676"/>
    </source>
</evidence>
<feature type="domain" description="Glycosyl transferase family 51" evidence="18">
    <location>
        <begin position="84"/>
        <end position="255"/>
    </location>
</feature>
<dbReference type="GO" id="GO:0009002">
    <property type="term" value="F:serine-type D-Ala-D-Ala carboxypeptidase activity"/>
    <property type="evidence" value="ECO:0007669"/>
    <property type="project" value="UniProtKB-EC"/>
</dbReference>
<dbReference type="InterPro" id="IPR050396">
    <property type="entry name" value="Glycosyltr_51/Transpeptidase"/>
</dbReference>
<comment type="pathway">
    <text evidence="1">Cell wall biogenesis; peptidoglycan biosynthesis.</text>
</comment>
<evidence type="ECO:0000256" key="1">
    <source>
        <dbReference type="ARBA" id="ARBA00004752"/>
    </source>
</evidence>
<evidence type="ECO:0000256" key="10">
    <source>
        <dbReference type="ARBA" id="ARBA00022984"/>
    </source>
</evidence>
<dbReference type="UniPathway" id="UPA00219"/>
<keyword evidence="20" id="KW-1185">Reference proteome</keyword>
<evidence type="ECO:0000313" key="20">
    <source>
        <dbReference type="Proteomes" id="UP000552700"/>
    </source>
</evidence>
<keyword evidence="9" id="KW-0133">Cell shape</keyword>
<dbReference type="GO" id="GO:0008658">
    <property type="term" value="F:penicillin binding"/>
    <property type="evidence" value="ECO:0007669"/>
    <property type="project" value="InterPro"/>
</dbReference>
<evidence type="ECO:0000256" key="11">
    <source>
        <dbReference type="ARBA" id="ARBA00023268"/>
    </source>
</evidence>
<dbReference type="PANTHER" id="PTHR32282">
    <property type="entry name" value="BINDING PROTEIN TRANSPEPTIDASE, PUTATIVE-RELATED"/>
    <property type="match status" value="1"/>
</dbReference>
<evidence type="ECO:0000256" key="12">
    <source>
        <dbReference type="ARBA" id="ARBA00023316"/>
    </source>
</evidence>
<dbReference type="GO" id="GO:0008360">
    <property type="term" value="P:regulation of cell shape"/>
    <property type="evidence" value="ECO:0007669"/>
    <property type="project" value="UniProtKB-KW"/>
</dbReference>
<evidence type="ECO:0000256" key="9">
    <source>
        <dbReference type="ARBA" id="ARBA00022960"/>
    </source>
</evidence>
<evidence type="ECO:0000256" key="15">
    <source>
        <dbReference type="SAM" id="MobiDB-lite"/>
    </source>
</evidence>
<comment type="similarity">
    <text evidence="2">In the C-terminal section; belongs to the transpeptidase family.</text>
</comment>
<dbReference type="EC" id="2.4.1.-" evidence="19"/>
<keyword evidence="8 19" id="KW-0378">Hydrolase</keyword>
<dbReference type="Proteomes" id="UP000552700">
    <property type="component" value="Unassembled WGS sequence"/>
</dbReference>
<dbReference type="GO" id="GO:0008955">
    <property type="term" value="F:peptidoglycan glycosyltransferase activity"/>
    <property type="evidence" value="ECO:0007669"/>
    <property type="project" value="UniProtKB-EC"/>
</dbReference>
<dbReference type="InterPro" id="IPR023346">
    <property type="entry name" value="Lysozyme-like_dom_sf"/>
</dbReference>
<evidence type="ECO:0000256" key="5">
    <source>
        <dbReference type="ARBA" id="ARBA00022670"/>
    </source>
</evidence>
<feature type="region of interest" description="Disordered" evidence="15">
    <location>
        <begin position="639"/>
        <end position="672"/>
    </location>
</feature>
<dbReference type="InterPro" id="IPR001264">
    <property type="entry name" value="Glyco_trans_51"/>
</dbReference>
<feature type="region of interest" description="Disordered" evidence="15">
    <location>
        <begin position="1"/>
        <end position="21"/>
    </location>
</feature>
<organism evidence="19 20">
    <name type="scientific">Sphingobium subterraneum</name>
    <dbReference type="NCBI Taxonomy" id="627688"/>
    <lineage>
        <taxon>Bacteria</taxon>
        <taxon>Pseudomonadati</taxon>
        <taxon>Pseudomonadota</taxon>
        <taxon>Alphaproteobacteria</taxon>
        <taxon>Sphingomonadales</taxon>
        <taxon>Sphingomonadaceae</taxon>
        <taxon>Sphingobium</taxon>
    </lineage>
</organism>
<dbReference type="GO" id="GO:0006508">
    <property type="term" value="P:proteolysis"/>
    <property type="evidence" value="ECO:0007669"/>
    <property type="project" value="UniProtKB-KW"/>
</dbReference>
<dbReference type="InterPro" id="IPR012338">
    <property type="entry name" value="Beta-lactam/transpept-like"/>
</dbReference>
<dbReference type="Pfam" id="PF00905">
    <property type="entry name" value="Transpeptidase"/>
    <property type="match status" value="1"/>
</dbReference>
<name>A0A841J734_9SPHN</name>
<dbReference type="PANTHER" id="PTHR32282:SF33">
    <property type="entry name" value="PEPTIDOGLYCAN GLYCOSYLTRANSFERASE"/>
    <property type="match status" value="1"/>
</dbReference>
<keyword evidence="16" id="KW-0472">Membrane</keyword>
<keyword evidence="7 19" id="KW-0808">Transferase</keyword>
<protein>
    <submittedName>
        <fullName evidence="19">Penicillin-binding protein 1A</fullName>
        <ecNumber evidence="19">2.4.1.-</ecNumber>
        <ecNumber evidence="19">3.4.-.-</ecNumber>
    </submittedName>
</protein>
<dbReference type="AlphaFoldDB" id="A0A841J734"/>
<comment type="similarity">
    <text evidence="3">In the N-terminal section; belongs to the glycosyltransferase 51 family.</text>
</comment>
<reference evidence="19 20" key="1">
    <citation type="submission" date="2020-08" db="EMBL/GenBank/DDBJ databases">
        <title>Genomic Encyclopedia of Type Strains, Phase IV (KMG-IV): sequencing the most valuable type-strain genomes for metagenomic binning, comparative biology and taxonomic classification.</title>
        <authorList>
            <person name="Goeker M."/>
        </authorList>
    </citation>
    <scope>NUCLEOTIDE SEQUENCE [LARGE SCALE GENOMIC DNA]</scope>
    <source>
        <strain evidence="19 20">DSM 102255</strain>
    </source>
</reference>
<comment type="caution">
    <text evidence="19">The sequence shown here is derived from an EMBL/GenBank/DDBJ whole genome shotgun (WGS) entry which is preliminary data.</text>
</comment>
<feature type="transmembrane region" description="Helical" evidence="16">
    <location>
        <begin position="37"/>
        <end position="58"/>
    </location>
</feature>
<keyword evidence="5" id="KW-0645">Protease</keyword>
<evidence type="ECO:0000256" key="13">
    <source>
        <dbReference type="ARBA" id="ARBA00034000"/>
    </source>
</evidence>
<evidence type="ECO:0000313" key="19">
    <source>
        <dbReference type="EMBL" id="MBB6124358.1"/>
    </source>
</evidence>
<dbReference type="NCBIfam" id="TIGR02074">
    <property type="entry name" value="PBP_1a_fam"/>
    <property type="match status" value="1"/>
</dbReference>
<keyword evidence="10" id="KW-0573">Peptidoglycan synthesis</keyword>
<feature type="compositionally biased region" description="Pro residues" evidence="15">
    <location>
        <begin position="653"/>
        <end position="672"/>
    </location>
</feature>
<feature type="compositionally biased region" description="Pro residues" evidence="15">
    <location>
        <begin position="1"/>
        <end position="17"/>
    </location>
</feature>
<evidence type="ECO:0000259" key="17">
    <source>
        <dbReference type="Pfam" id="PF00905"/>
    </source>
</evidence>
<dbReference type="InterPro" id="IPR001460">
    <property type="entry name" value="PCN-bd_Tpept"/>
</dbReference>
<keyword evidence="12" id="KW-0961">Cell wall biogenesis/degradation</keyword>
<dbReference type="GO" id="GO:0071555">
    <property type="term" value="P:cell wall organization"/>
    <property type="evidence" value="ECO:0007669"/>
    <property type="project" value="UniProtKB-KW"/>
</dbReference>
<dbReference type="Gene3D" id="1.10.3810.10">
    <property type="entry name" value="Biosynthetic peptidoglycan transglycosylase-like"/>
    <property type="match status" value="1"/>
</dbReference>
<evidence type="ECO:0000259" key="18">
    <source>
        <dbReference type="Pfam" id="PF00912"/>
    </source>
</evidence>
<accession>A0A841J734</accession>
<dbReference type="EC" id="3.4.-.-" evidence="19"/>
<dbReference type="Gene3D" id="3.40.710.10">
    <property type="entry name" value="DD-peptidase/beta-lactamase superfamily"/>
    <property type="match status" value="1"/>
</dbReference>
<dbReference type="EMBL" id="JACIJP010000003">
    <property type="protein sequence ID" value="MBB6124358.1"/>
    <property type="molecule type" value="Genomic_DNA"/>
</dbReference>
<keyword evidence="16" id="KW-1133">Transmembrane helix</keyword>
<evidence type="ECO:0000256" key="2">
    <source>
        <dbReference type="ARBA" id="ARBA00007090"/>
    </source>
</evidence>
<dbReference type="GO" id="GO:0009252">
    <property type="term" value="P:peptidoglycan biosynthetic process"/>
    <property type="evidence" value="ECO:0007669"/>
    <property type="project" value="UniProtKB-UniPathway"/>
</dbReference>
<comment type="catalytic activity">
    <reaction evidence="13">
        <text>Preferential cleavage: (Ac)2-L-Lys-D-Ala-|-D-Ala. Also transpeptidation of peptidyl-alanyl moieties that are N-acyl substituents of D-alanine.</text>
        <dbReference type="EC" id="3.4.16.4"/>
    </reaction>
</comment>
<sequence>MIDSPPPSFSSEPPLPPVGAEAPATASRPFWRRALRFAPWGAAVAVALLLIAIAWLAVTAPLSRSLKPNAPPSITLLASDGSVIARTGAIIDKPITLDTLPAHVPQAFIAIEDRRFYSHWGIDPRGIARAMWHNFRAGSTQQGGSTITQQLAKGVFLNADRTAARKIREALIALWLEAWLTKDQILERYLSNVYFGDNVYGLRAAALHYFNRTPERLTIPQAAMLAGLLKAPSRLAPTNNLKGARARAKLVTLAMVRAGFITQEQEAALPPARLNVHPLRDATSGTYFTDWVLAQARDRAGAVYGEQQITTTLDAKLQRTAEAAVRRAGLGKSQIALVAMKPNGEVVAMVGGKSYAKSAFNRAVQARRQPGSTFKLFVYLAALRAGMTPDDMIEDTPITIGDYRPENHNRRYRGRITLRQAFAGSSNVAAVRLAQKVGIRNVIGAARMLGVTAPLSDNLSLALGTSEISLLELTQAYAAIAAGQYPITAHGLPQEEQSWVGSLFDRQHDFGSTELEDMRDLLSSAANRGTGSAAALRTSTFGKTGTTQDSRDALFVGYAGGLVTAVWVGNDDNSPLPGAFGGGLPARIWRDFMSRAIGEPQQEAAPAENAIDVDLVNAIANVTLDTDIGNVSVQISPRGLNLDLGSPPGRDAPTPPPAPGPPPVVPTSPQAP</sequence>
<dbReference type="SUPFAM" id="SSF56601">
    <property type="entry name" value="beta-lactamase/transpeptidase-like"/>
    <property type="match status" value="1"/>
</dbReference>
<feature type="domain" description="Penicillin-binding protein transpeptidase" evidence="17">
    <location>
        <begin position="336"/>
        <end position="593"/>
    </location>
</feature>
<evidence type="ECO:0000256" key="14">
    <source>
        <dbReference type="ARBA" id="ARBA00049902"/>
    </source>
</evidence>